<dbReference type="AlphaFoldDB" id="A0A328UFS6"/>
<dbReference type="CDD" id="cd05265">
    <property type="entry name" value="SDR_a1"/>
    <property type="match status" value="1"/>
</dbReference>
<reference evidence="3 4" key="1">
    <citation type="submission" date="2018-06" db="EMBL/GenBank/DDBJ databases">
        <title>Noncontiguous genome sequence of Ruminococcaceae bacterium ASD2818.</title>
        <authorList>
            <person name="Chaplin A.V."/>
            <person name="Sokolova S.R."/>
            <person name="Kochetkova T.O."/>
            <person name="Goltsov A.Y."/>
            <person name="Trofimov D.Y."/>
            <person name="Efimov B.A."/>
        </authorList>
    </citation>
    <scope>NUCLEOTIDE SEQUENCE [LARGE SCALE GENOMIC DNA]</scope>
    <source>
        <strain evidence="3 4">ASD2818</strain>
    </source>
</reference>
<dbReference type="PROSITE" id="PS51257">
    <property type="entry name" value="PROKAR_LIPOPROTEIN"/>
    <property type="match status" value="1"/>
</dbReference>
<evidence type="ECO:0000313" key="3">
    <source>
        <dbReference type="EMBL" id="RAQ29911.1"/>
    </source>
</evidence>
<evidence type="ECO:0000259" key="2">
    <source>
        <dbReference type="Pfam" id="PF01370"/>
    </source>
</evidence>
<dbReference type="Pfam" id="PF01370">
    <property type="entry name" value="Epimerase"/>
    <property type="match status" value="1"/>
</dbReference>
<dbReference type="InterPro" id="IPR036291">
    <property type="entry name" value="NAD(P)-bd_dom_sf"/>
</dbReference>
<evidence type="ECO:0000256" key="1">
    <source>
        <dbReference type="ARBA" id="ARBA00007637"/>
    </source>
</evidence>
<gene>
    <name evidence="3" type="ORF">DPQ25_06425</name>
</gene>
<protein>
    <submittedName>
        <fullName evidence="3">NAD-dependent dehydratase</fullName>
    </submittedName>
</protein>
<dbReference type="InterPro" id="IPR001509">
    <property type="entry name" value="Epimerase_deHydtase"/>
</dbReference>
<organism evidence="3 4">
    <name type="scientific">Hydrogeniiclostridium mannosilyticum</name>
    <dbReference type="NCBI Taxonomy" id="2764322"/>
    <lineage>
        <taxon>Bacteria</taxon>
        <taxon>Bacillati</taxon>
        <taxon>Bacillota</taxon>
        <taxon>Clostridia</taxon>
        <taxon>Eubacteriales</taxon>
        <taxon>Acutalibacteraceae</taxon>
        <taxon>Hydrogeniiclostridium</taxon>
    </lineage>
</organism>
<feature type="domain" description="NAD-dependent epimerase/dehydratase" evidence="2">
    <location>
        <begin position="4"/>
        <end position="216"/>
    </location>
</feature>
<accession>A0A328UFS6</accession>
<sequence length="344" mass="37770">MKALFLGGTGTISSACVQLALSQGWDITLMNRGNHAGDVPADVELLKVDCNDSEAVRRAVWGKSYDVIADFIAFTPLQASRDIELFREKCGQYIFISSASAYQKPMNHYQIREDTPLKNPYWQYSRDKIECEELLTAAYRKLDFPVTIVRPSHTYGLKSIPVPIHGAKGSWQVVRRMLAGKPIIVHGDGLSLWTFTYNTDFAKGFCGLMGNPKAIGEAVHITSDESLTWNDACRSIGRAFGVEPHFVHISSDFLAAFNADLLGALLGDKAHSVVFDNSKIKRLVPGFCANICFDEGVRRCAAYIQAHPEYQAEDPGFDAWCDSVIAAYFSGLTARPSTGPASGA</sequence>
<dbReference type="EMBL" id="QLYR01000002">
    <property type="protein sequence ID" value="RAQ29911.1"/>
    <property type="molecule type" value="Genomic_DNA"/>
</dbReference>
<name>A0A328UFS6_9FIRM</name>
<dbReference type="RefSeq" id="WP_112332328.1">
    <property type="nucleotide sequence ID" value="NZ_JADPHD010000005.1"/>
</dbReference>
<dbReference type="Proteomes" id="UP000249377">
    <property type="component" value="Unassembled WGS sequence"/>
</dbReference>
<dbReference type="PANTHER" id="PTHR43000">
    <property type="entry name" value="DTDP-D-GLUCOSE 4,6-DEHYDRATASE-RELATED"/>
    <property type="match status" value="1"/>
</dbReference>
<dbReference type="Gene3D" id="3.40.50.720">
    <property type="entry name" value="NAD(P)-binding Rossmann-like Domain"/>
    <property type="match status" value="1"/>
</dbReference>
<proteinExistence type="inferred from homology"/>
<evidence type="ECO:0000313" key="4">
    <source>
        <dbReference type="Proteomes" id="UP000249377"/>
    </source>
</evidence>
<dbReference type="SUPFAM" id="SSF51735">
    <property type="entry name" value="NAD(P)-binding Rossmann-fold domains"/>
    <property type="match status" value="1"/>
</dbReference>
<comment type="caution">
    <text evidence="3">The sequence shown here is derived from an EMBL/GenBank/DDBJ whole genome shotgun (WGS) entry which is preliminary data.</text>
</comment>
<keyword evidence="4" id="KW-1185">Reference proteome</keyword>
<comment type="similarity">
    <text evidence="1">Belongs to the NAD(P)-dependent epimerase/dehydratase family.</text>
</comment>